<keyword evidence="3 9" id="KW-0812">Transmembrane</keyword>
<comment type="subcellular location">
    <subcellularLocation>
        <location evidence="9">Membrane</location>
        <topology evidence="9">Multi-pass membrane protein</topology>
    </subcellularLocation>
    <subcellularLocation>
        <location evidence="1">Mitochondrion inner membrane</location>
        <topology evidence="1">Multi-pass membrane protein</topology>
    </subcellularLocation>
</comment>
<evidence type="ECO:0000256" key="8">
    <source>
        <dbReference type="ARBA" id="ARBA00023136"/>
    </source>
</evidence>
<dbReference type="InterPro" id="IPR028055">
    <property type="entry name" value="YidC/Oxa/ALB_C"/>
</dbReference>
<keyword evidence="7" id="KW-0496">Mitochondrion</keyword>
<dbReference type="Pfam" id="PF02096">
    <property type="entry name" value="60KD_IMP"/>
    <property type="match status" value="1"/>
</dbReference>
<comment type="similarity">
    <text evidence="2 9">Belongs to the OXA1/ALB3/YidC family.</text>
</comment>
<dbReference type="GO" id="GO:0032979">
    <property type="term" value="P:protein insertion into mitochondrial inner membrane from matrix"/>
    <property type="evidence" value="ECO:0007669"/>
    <property type="project" value="TreeGrafter"/>
</dbReference>
<evidence type="ECO:0000256" key="7">
    <source>
        <dbReference type="ARBA" id="ARBA00023128"/>
    </source>
</evidence>
<feature type="compositionally biased region" description="Basic and acidic residues" evidence="10">
    <location>
        <begin position="444"/>
        <end position="481"/>
    </location>
</feature>
<comment type="caution">
    <text evidence="13">The sequence shown here is derived from an EMBL/GenBank/DDBJ whole genome shotgun (WGS) entry which is preliminary data.</text>
</comment>
<feature type="domain" description="Membrane insertase YidC/Oxa/ALB C-terminal" evidence="12">
    <location>
        <begin position="159"/>
        <end position="355"/>
    </location>
</feature>
<reference evidence="13" key="1">
    <citation type="journal article" date="2020" name="Stud. Mycol.">
        <title>101 Dothideomycetes genomes: a test case for predicting lifestyles and emergence of pathogens.</title>
        <authorList>
            <person name="Haridas S."/>
            <person name="Albert R."/>
            <person name="Binder M."/>
            <person name="Bloem J."/>
            <person name="Labutti K."/>
            <person name="Salamov A."/>
            <person name="Andreopoulos B."/>
            <person name="Baker S."/>
            <person name="Barry K."/>
            <person name="Bills G."/>
            <person name="Bluhm B."/>
            <person name="Cannon C."/>
            <person name="Castanera R."/>
            <person name="Culley D."/>
            <person name="Daum C."/>
            <person name="Ezra D."/>
            <person name="Gonzalez J."/>
            <person name="Henrissat B."/>
            <person name="Kuo A."/>
            <person name="Liang C."/>
            <person name="Lipzen A."/>
            <person name="Lutzoni F."/>
            <person name="Magnuson J."/>
            <person name="Mondo S."/>
            <person name="Nolan M."/>
            <person name="Ohm R."/>
            <person name="Pangilinan J."/>
            <person name="Park H.-J."/>
            <person name="Ramirez L."/>
            <person name="Alfaro M."/>
            <person name="Sun H."/>
            <person name="Tritt A."/>
            <person name="Yoshinaga Y."/>
            <person name="Zwiers L.-H."/>
            <person name="Turgeon B."/>
            <person name="Goodwin S."/>
            <person name="Spatafora J."/>
            <person name="Crous P."/>
            <person name="Grigoriev I."/>
        </authorList>
    </citation>
    <scope>NUCLEOTIDE SEQUENCE</scope>
    <source>
        <strain evidence="13">CBS 133067</strain>
    </source>
</reference>
<dbReference type="CDD" id="cd20069">
    <property type="entry name" value="5TM_Oxa1-like"/>
    <property type="match status" value="1"/>
</dbReference>
<keyword evidence="8 11" id="KW-0472">Membrane</keyword>
<feature type="region of interest" description="Disordered" evidence="10">
    <location>
        <begin position="400"/>
        <end position="419"/>
    </location>
</feature>
<evidence type="ECO:0000256" key="1">
    <source>
        <dbReference type="ARBA" id="ARBA00004448"/>
    </source>
</evidence>
<dbReference type="OrthoDB" id="2148490at2759"/>
<keyword evidence="14" id="KW-1185">Reference proteome</keyword>
<keyword evidence="4" id="KW-0999">Mitochondrion inner membrane</keyword>
<dbReference type="GO" id="GO:0032977">
    <property type="term" value="F:membrane insertase activity"/>
    <property type="evidence" value="ECO:0007669"/>
    <property type="project" value="InterPro"/>
</dbReference>
<evidence type="ECO:0000256" key="3">
    <source>
        <dbReference type="ARBA" id="ARBA00022692"/>
    </source>
</evidence>
<organism evidence="13 14">
    <name type="scientific">Rhizodiscina lignyota</name>
    <dbReference type="NCBI Taxonomy" id="1504668"/>
    <lineage>
        <taxon>Eukaryota</taxon>
        <taxon>Fungi</taxon>
        <taxon>Dikarya</taxon>
        <taxon>Ascomycota</taxon>
        <taxon>Pezizomycotina</taxon>
        <taxon>Dothideomycetes</taxon>
        <taxon>Pleosporomycetidae</taxon>
        <taxon>Aulographales</taxon>
        <taxon>Rhizodiscinaceae</taxon>
        <taxon>Rhizodiscina</taxon>
    </lineage>
</organism>
<evidence type="ECO:0000256" key="11">
    <source>
        <dbReference type="SAM" id="Phobius"/>
    </source>
</evidence>
<dbReference type="InterPro" id="IPR001708">
    <property type="entry name" value="YidC/ALB3/OXA1/COX18"/>
</dbReference>
<dbReference type="EMBL" id="ML978134">
    <property type="protein sequence ID" value="KAF2094369.1"/>
    <property type="molecule type" value="Genomic_DNA"/>
</dbReference>
<evidence type="ECO:0000313" key="13">
    <source>
        <dbReference type="EMBL" id="KAF2094369.1"/>
    </source>
</evidence>
<proteinExistence type="inferred from homology"/>
<dbReference type="PANTHER" id="PTHR12428:SF66">
    <property type="entry name" value="MITOCHONDRIAL INNER MEMBRANE PROTEIN OXA1L"/>
    <property type="match status" value="1"/>
</dbReference>
<name>A0A9P4I8I2_9PEZI</name>
<dbReference type="AlphaFoldDB" id="A0A9P4I8I2"/>
<evidence type="ECO:0000256" key="5">
    <source>
        <dbReference type="ARBA" id="ARBA00022946"/>
    </source>
</evidence>
<keyword evidence="6 11" id="KW-1133">Transmembrane helix</keyword>
<accession>A0A9P4I8I2</accession>
<evidence type="ECO:0000256" key="10">
    <source>
        <dbReference type="SAM" id="MobiDB-lite"/>
    </source>
</evidence>
<protein>
    <recommendedName>
        <fullName evidence="12">Membrane insertase YidC/Oxa/ALB C-terminal domain-containing protein</fullName>
    </recommendedName>
</protein>
<evidence type="ECO:0000313" key="14">
    <source>
        <dbReference type="Proteomes" id="UP000799772"/>
    </source>
</evidence>
<feature type="region of interest" description="Disordered" evidence="10">
    <location>
        <begin position="435"/>
        <end position="481"/>
    </location>
</feature>
<dbReference type="Proteomes" id="UP000799772">
    <property type="component" value="Unassembled WGS sequence"/>
</dbReference>
<feature type="compositionally biased region" description="Polar residues" evidence="10">
    <location>
        <begin position="76"/>
        <end position="92"/>
    </location>
</feature>
<dbReference type="PANTHER" id="PTHR12428">
    <property type="entry name" value="OXA1"/>
    <property type="match status" value="1"/>
</dbReference>
<evidence type="ECO:0000256" key="6">
    <source>
        <dbReference type="ARBA" id="ARBA00022989"/>
    </source>
</evidence>
<evidence type="ECO:0000259" key="12">
    <source>
        <dbReference type="Pfam" id="PF02096"/>
    </source>
</evidence>
<keyword evidence="5" id="KW-0809">Transit peptide</keyword>
<evidence type="ECO:0000256" key="4">
    <source>
        <dbReference type="ARBA" id="ARBA00022792"/>
    </source>
</evidence>
<evidence type="ECO:0000256" key="2">
    <source>
        <dbReference type="ARBA" id="ARBA00009877"/>
    </source>
</evidence>
<dbReference type="GO" id="GO:0005743">
    <property type="term" value="C:mitochondrial inner membrane"/>
    <property type="evidence" value="ECO:0007669"/>
    <property type="project" value="UniProtKB-SubCell"/>
</dbReference>
<gene>
    <name evidence="13" type="ORF">NA57DRAFT_80183</name>
</gene>
<evidence type="ECO:0000256" key="9">
    <source>
        <dbReference type="RuleBase" id="RU003945"/>
    </source>
</evidence>
<feature type="transmembrane region" description="Helical" evidence="11">
    <location>
        <begin position="316"/>
        <end position="346"/>
    </location>
</feature>
<sequence length="481" mass="53588">MIPSRGVRLSQKVFASSQLLKNASGGKSRAFSTRLAFDANASIRWRPCGPQLQGARPMIRPATINLVSARSISNQTQTLSQIEPPTTSQASEASKDALAPTQSTSLDQLDFHTTSSGIMNVEPHIGYLKELGLDFGWGPTAIMQWAYEHVHVLCGTPWWQTILITCTLYRFLVLAFPQVIQSDQMARMKAMADVTRPITQEMRDAAMKGDNYRLAIARNKEREIRESVGFKPWKQFAGPIVQGFLGYGTFHLMRSMASLPVPGMQDGGFLWIKDLTVSDPYFILPVALSATMFYLIKGGGESGAGDIQAMTTMKNVMMYGLPAVTFIFMTTMPGCLQLSFTATALLGMAQGKILMRDSVRNALGLYPLNKPAKPLVVEDKKRQIKRVRVNSQNMAKGVMGAYQPPNSAPMSTASAPKQGLLGGLKKSWSNLLREAQMATGSKVSKQETKEQKERRRRAEDYERRRKREIDEDAEYRRDMRR</sequence>
<feature type="compositionally biased region" description="Polar residues" evidence="10">
    <location>
        <begin position="404"/>
        <end position="415"/>
    </location>
</feature>
<feature type="region of interest" description="Disordered" evidence="10">
    <location>
        <begin position="76"/>
        <end position="99"/>
    </location>
</feature>